<dbReference type="EMBL" id="CP018743">
    <property type="protein sequence ID" value="APO84493.1"/>
    <property type="molecule type" value="Genomic_DNA"/>
</dbReference>
<keyword evidence="1" id="KW-1133">Transmembrane helix</keyword>
<dbReference type="AlphaFoldDB" id="A0A1L5PWM7"/>
<gene>
    <name evidence="2" type="ORF">BL240_24845</name>
</gene>
<reference evidence="2 3" key="1">
    <citation type="submission" date="2016-12" db="EMBL/GenBank/DDBJ databases">
        <title>Draft Genome Sequence of Mercury Resistant Pseudomonas DRA525.</title>
        <authorList>
            <person name="Drace K.M."/>
        </authorList>
    </citation>
    <scope>NUCLEOTIDE SEQUENCE [LARGE SCALE GENOMIC DNA]</scope>
    <source>
        <strain evidence="2 3">DRA525</strain>
    </source>
</reference>
<keyword evidence="1" id="KW-0472">Membrane</keyword>
<evidence type="ECO:0000313" key="3">
    <source>
        <dbReference type="Proteomes" id="UP000185146"/>
    </source>
</evidence>
<accession>A0A1L5PWM7</accession>
<sequence length="134" mass="15509">MNEFLESLWGLGFLAMPFALFFAGLSMTAQLAYLPNYRKLQHALRRSEHLKRVALWWGERSFYSRVSVVATLSGIALNPEYFLKRGLLDPDDASNFPASLRKKMRIVFLLLLVAFIWSLLAAILIKLKRIQFWS</sequence>
<keyword evidence="1" id="KW-0812">Transmembrane</keyword>
<proteinExistence type="predicted"/>
<name>A0A1L5PWM7_PSEPU</name>
<dbReference type="RefSeq" id="WP_075046467.1">
    <property type="nucleotide sequence ID" value="NZ_CP018743.1"/>
</dbReference>
<feature type="transmembrane region" description="Helical" evidence="1">
    <location>
        <begin position="12"/>
        <end position="34"/>
    </location>
</feature>
<feature type="transmembrane region" description="Helical" evidence="1">
    <location>
        <begin position="106"/>
        <end position="125"/>
    </location>
</feature>
<organism evidence="2 3">
    <name type="scientific">Pseudomonas putida</name>
    <name type="common">Arthrobacter siderocapsulatus</name>
    <dbReference type="NCBI Taxonomy" id="303"/>
    <lineage>
        <taxon>Bacteria</taxon>
        <taxon>Pseudomonadati</taxon>
        <taxon>Pseudomonadota</taxon>
        <taxon>Gammaproteobacteria</taxon>
        <taxon>Pseudomonadales</taxon>
        <taxon>Pseudomonadaceae</taxon>
        <taxon>Pseudomonas</taxon>
    </lineage>
</organism>
<evidence type="ECO:0000256" key="1">
    <source>
        <dbReference type="SAM" id="Phobius"/>
    </source>
</evidence>
<protein>
    <submittedName>
        <fullName evidence="2">Uncharacterized protein</fullName>
    </submittedName>
</protein>
<dbReference type="Proteomes" id="UP000185146">
    <property type="component" value="Chromosome"/>
</dbReference>
<evidence type="ECO:0000313" key="2">
    <source>
        <dbReference type="EMBL" id="APO84493.1"/>
    </source>
</evidence>